<keyword evidence="8 13" id="KW-1133">Transmembrane helix</keyword>
<dbReference type="GO" id="GO:0016020">
    <property type="term" value="C:membrane"/>
    <property type="evidence" value="ECO:0007669"/>
    <property type="project" value="UniProtKB-SubCell"/>
</dbReference>
<feature type="transmembrane region" description="Helical" evidence="13">
    <location>
        <begin position="69"/>
        <end position="91"/>
    </location>
</feature>
<dbReference type="GO" id="GO:0015252">
    <property type="term" value="F:proton channel activity"/>
    <property type="evidence" value="ECO:0007669"/>
    <property type="project" value="InterPro"/>
</dbReference>
<keyword evidence="7" id="KW-0630">Potassium</keyword>
<dbReference type="Proteomes" id="UP000587415">
    <property type="component" value="Unassembled WGS sequence"/>
</dbReference>
<comment type="subcellular location">
    <subcellularLocation>
        <location evidence="1">Membrane</location>
        <topology evidence="1">Multi-pass membrane protein</topology>
    </subcellularLocation>
</comment>
<evidence type="ECO:0000256" key="12">
    <source>
        <dbReference type="ARBA" id="ARBA00034430"/>
    </source>
</evidence>
<organism evidence="14 15">
    <name type="scientific">Brevundimonas alba</name>
    <dbReference type="NCBI Taxonomy" id="74314"/>
    <lineage>
        <taxon>Bacteria</taxon>
        <taxon>Pseudomonadati</taxon>
        <taxon>Pseudomonadota</taxon>
        <taxon>Alphaproteobacteria</taxon>
        <taxon>Caulobacterales</taxon>
        <taxon>Caulobacteraceae</taxon>
        <taxon>Brevundimonas</taxon>
    </lineage>
</organism>
<evidence type="ECO:0000256" key="1">
    <source>
        <dbReference type="ARBA" id="ARBA00004141"/>
    </source>
</evidence>
<evidence type="ECO:0000256" key="9">
    <source>
        <dbReference type="ARBA" id="ARBA00023065"/>
    </source>
</evidence>
<dbReference type="RefSeq" id="WP_168045713.1">
    <property type="nucleotide sequence ID" value="NZ_JAATJM010000001.1"/>
</dbReference>
<keyword evidence="6" id="KW-0631">Potassium channel</keyword>
<protein>
    <submittedName>
        <fullName evidence="14">Putative membrane protein</fullName>
    </submittedName>
</protein>
<dbReference type="AlphaFoldDB" id="A0A7X5YJ15"/>
<evidence type="ECO:0000256" key="4">
    <source>
        <dbReference type="ARBA" id="ARBA00022538"/>
    </source>
</evidence>
<comment type="similarity">
    <text evidence="2">Belongs to the TMEM175 family.</text>
</comment>
<keyword evidence="9" id="KW-0406">Ion transport</keyword>
<keyword evidence="5 13" id="KW-0812">Transmembrane</keyword>
<feature type="transmembrane region" description="Helical" evidence="13">
    <location>
        <begin position="40"/>
        <end position="57"/>
    </location>
</feature>
<evidence type="ECO:0000256" key="6">
    <source>
        <dbReference type="ARBA" id="ARBA00022826"/>
    </source>
</evidence>
<keyword evidence="15" id="KW-1185">Reference proteome</keyword>
<evidence type="ECO:0000313" key="15">
    <source>
        <dbReference type="Proteomes" id="UP000587415"/>
    </source>
</evidence>
<feature type="transmembrane region" description="Helical" evidence="13">
    <location>
        <begin position="184"/>
        <end position="206"/>
    </location>
</feature>
<evidence type="ECO:0000256" key="2">
    <source>
        <dbReference type="ARBA" id="ARBA00006920"/>
    </source>
</evidence>
<evidence type="ECO:0000256" key="7">
    <source>
        <dbReference type="ARBA" id="ARBA00022958"/>
    </source>
</evidence>
<keyword evidence="3" id="KW-0813">Transport</keyword>
<evidence type="ECO:0000256" key="13">
    <source>
        <dbReference type="SAM" id="Phobius"/>
    </source>
</evidence>
<proteinExistence type="inferred from homology"/>
<keyword evidence="4" id="KW-0633">Potassium transport</keyword>
<evidence type="ECO:0000256" key="3">
    <source>
        <dbReference type="ARBA" id="ARBA00022448"/>
    </source>
</evidence>
<comment type="caution">
    <text evidence="14">The sequence shown here is derived from an EMBL/GenBank/DDBJ whole genome shotgun (WGS) entry which is preliminary data.</text>
</comment>
<keyword evidence="10 13" id="KW-0472">Membrane</keyword>
<evidence type="ECO:0000256" key="10">
    <source>
        <dbReference type="ARBA" id="ARBA00023136"/>
    </source>
</evidence>
<reference evidence="14 15" key="1">
    <citation type="submission" date="2020-03" db="EMBL/GenBank/DDBJ databases">
        <title>Genomic Encyclopedia of Type Strains, Phase IV (KMG-IV): sequencing the most valuable type-strain genomes for metagenomic binning, comparative biology and taxonomic classification.</title>
        <authorList>
            <person name="Goeker M."/>
        </authorList>
    </citation>
    <scope>NUCLEOTIDE SEQUENCE [LARGE SCALE GENOMIC DNA]</scope>
    <source>
        <strain evidence="14 15">DSM 4736</strain>
    </source>
</reference>
<dbReference type="Pfam" id="PF06736">
    <property type="entry name" value="TMEM175"/>
    <property type="match status" value="1"/>
</dbReference>
<comment type="catalytic activity">
    <reaction evidence="12">
        <text>K(+)(in) = K(+)(out)</text>
        <dbReference type="Rhea" id="RHEA:29463"/>
        <dbReference type="ChEBI" id="CHEBI:29103"/>
    </reaction>
</comment>
<sequence>MNRLDAFVDAAFAFAVSLLIIAGGEPLASFDDLLRALSRIPAFLGGFALIVLFWLAHRSWSALGPRRDGYSTVLSLAIVFSVLVFVFPLRLLTETAIHFMSGGFLPGGDLIESFEQLGWIYAIYGIGFAILSMLYVLLFRHARAGLPAGESGREEAGSWMRTWLLAGCAGALSAVAAVSPLLRIAPWLPGFTYWLIPLGIGVLALLERRQRRPQDRVA</sequence>
<dbReference type="GO" id="GO:0005267">
    <property type="term" value="F:potassium channel activity"/>
    <property type="evidence" value="ECO:0007669"/>
    <property type="project" value="UniProtKB-KW"/>
</dbReference>
<name>A0A7X5YJ15_9CAUL</name>
<keyword evidence="11" id="KW-0407">Ion channel</keyword>
<evidence type="ECO:0000256" key="8">
    <source>
        <dbReference type="ARBA" id="ARBA00022989"/>
    </source>
</evidence>
<evidence type="ECO:0000256" key="11">
    <source>
        <dbReference type="ARBA" id="ARBA00023303"/>
    </source>
</evidence>
<gene>
    <name evidence="14" type="ORF">GGQ87_001133</name>
</gene>
<evidence type="ECO:0000313" key="14">
    <source>
        <dbReference type="EMBL" id="NJC40875.1"/>
    </source>
</evidence>
<feature type="transmembrane region" description="Helical" evidence="13">
    <location>
        <begin position="159"/>
        <end position="178"/>
    </location>
</feature>
<evidence type="ECO:0000256" key="5">
    <source>
        <dbReference type="ARBA" id="ARBA00022692"/>
    </source>
</evidence>
<dbReference type="InterPro" id="IPR010617">
    <property type="entry name" value="TMEM175-like"/>
</dbReference>
<feature type="transmembrane region" description="Helical" evidence="13">
    <location>
        <begin position="119"/>
        <end position="138"/>
    </location>
</feature>
<accession>A0A7X5YJ15</accession>
<dbReference type="EMBL" id="JAATJM010000001">
    <property type="protein sequence ID" value="NJC40875.1"/>
    <property type="molecule type" value="Genomic_DNA"/>
</dbReference>